<keyword evidence="10 16" id="KW-0675">Receptor</keyword>
<comment type="subcellular location">
    <subcellularLocation>
        <location evidence="1">Cell membrane</location>
        <topology evidence="1">Single-pass type I membrane protein</topology>
    </subcellularLocation>
</comment>
<dbReference type="PRINTS" id="PR00019">
    <property type="entry name" value="LEURICHRPT"/>
</dbReference>
<evidence type="ECO:0000256" key="5">
    <source>
        <dbReference type="ARBA" id="ARBA00022692"/>
    </source>
</evidence>
<dbReference type="InterPro" id="IPR032675">
    <property type="entry name" value="LRR_dom_sf"/>
</dbReference>
<dbReference type="EMBL" id="JAUIZM010000004">
    <property type="protein sequence ID" value="KAK1387201.1"/>
    <property type="molecule type" value="Genomic_DNA"/>
</dbReference>
<evidence type="ECO:0000256" key="3">
    <source>
        <dbReference type="ARBA" id="ARBA00022475"/>
    </source>
</evidence>
<dbReference type="Gene3D" id="3.80.10.10">
    <property type="entry name" value="Ribonuclease Inhibitor"/>
    <property type="match status" value="4"/>
</dbReference>
<evidence type="ECO:0000256" key="10">
    <source>
        <dbReference type="ARBA" id="ARBA00023170"/>
    </source>
</evidence>
<dbReference type="GO" id="GO:0005886">
    <property type="term" value="C:plasma membrane"/>
    <property type="evidence" value="ECO:0007669"/>
    <property type="project" value="UniProtKB-SubCell"/>
</dbReference>
<evidence type="ECO:0000256" key="6">
    <source>
        <dbReference type="ARBA" id="ARBA00022729"/>
    </source>
</evidence>
<dbReference type="PANTHER" id="PTHR48052">
    <property type="entry name" value="UNNAMED PRODUCT"/>
    <property type="match status" value="1"/>
</dbReference>
<evidence type="ECO:0000256" key="7">
    <source>
        <dbReference type="ARBA" id="ARBA00022737"/>
    </source>
</evidence>
<dbReference type="GO" id="GO:0051707">
    <property type="term" value="P:response to other organism"/>
    <property type="evidence" value="ECO:0007669"/>
    <property type="project" value="UniProtKB-ARBA"/>
</dbReference>
<evidence type="ECO:0000313" key="17">
    <source>
        <dbReference type="Proteomes" id="UP001237642"/>
    </source>
</evidence>
<keyword evidence="5 13" id="KW-0812">Transmembrane</keyword>
<keyword evidence="8 13" id="KW-1133">Transmembrane helix</keyword>
<keyword evidence="11" id="KW-0325">Glycoprotein</keyword>
<dbReference type="Proteomes" id="UP001237642">
    <property type="component" value="Unassembled WGS sequence"/>
</dbReference>
<evidence type="ECO:0000256" key="11">
    <source>
        <dbReference type="ARBA" id="ARBA00023180"/>
    </source>
</evidence>
<dbReference type="InterPro" id="IPR001611">
    <property type="entry name" value="Leu-rich_rpt"/>
</dbReference>
<dbReference type="InterPro" id="IPR003591">
    <property type="entry name" value="Leu-rich_rpt_typical-subtyp"/>
</dbReference>
<comment type="caution">
    <text evidence="16">The sequence shown here is derived from an EMBL/GenBank/DDBJ whole genome shotgun (WGS) entry which is preliminary data.</text>
</comment>
<dbReference type="SUPFAM" id="SSF52047">
    <property type="entry name" value="RNI-like"/>
    <property type="match status" value="1"/>
</dbReference>
<accession>A0AAD8IKH7</accession>
<evidence type="ECO:0000256" key="14">
    <source>
        <dbReference type="SAM" id="SignalP"/>
    </source>
</evidence>
<evidence type="ECO:0000256" key="1">
    <source>
        <dbReference type="ARBA" id="ARBA00004251"/>
    </source>
</evidence>
<feature type="signal peptide" evidence="14">
    <location>
        <begin position="1"/>
        <end position="28"/>
    </location>
</feature>
<dbReference type="FunFam" id="3.80.10.10:FF:000213">
    <property type="entry name" value="Tyrosine-sulfated glycopeptide receptor 1"/>
    <property type="match status" value="1"/>
</dbReference>
<dbReference type="SUPFAM" id="SSF52058">
    <property type="entry name" value="L domain-like"/>
    <property type="match status" value="1"/>
</dbReference>
<evidence type="ECO:0000256" key="12">
    <source>
        <dbReference type="SAM" id="MobiDB-lite"/>
    </source>
</evidence>
<reference evidence="16" key="2">
    <citation type="submission" date="2023-05" db="EMBL/GenBank/DDBJ databases">
        <authorList>
            <person name="Schelkunov M.I."/>
        </authorList>
    </citation>
    <scope>NUCLEOTIDE SEQUENCE</scope>
    <source>
        <strain evidence="16">Hsosn_3</strain>
        <tissue evidence="16">Leaf</tissue>
    </source>
</reference>
<dbReference type="PANTHER" id="PTHR48052:SF63">
    <property type="entry name" value="PROTEIN KINASE DOMAIN-CONTAINING PROTEIN"/>
    <property type="match status" value="1"/>
</dbReference>
<sequence length="710" mass="78230">MLLKNRSSWHQLEISFFLCLCFLAKAAASNNASCNVQDLTALLGFLDDLESGIGGWGIDSDADCCAWDGVTCEFVSKVPNISRVVSLELPHKKLKGKLNKSLAGLVYFRVLNLSNNFFSDNLPRELFRFEFLEVLDLSSNNLEGNLSMEISLPSLKFLDLSHNLLEGFFNMDICGVASRLQVLDLSMNSFTDKIPPTIGKCSFLEVLSLGSNFFNGSLPEELFQLPMLRQLTVQHNGFTGLLSPAIGKLSNIVKFDISENGFSGTLPDAFYSLQKLKIFSANSNRFIGSLPPSLSSSPSIFSLNTRNNSLNGSIALNCSSMVSLSSLALSSNSFSGPFPENLPSCKNLTSLNLSRNKFSSQLPESYKSFASLSQLSLSNCSLQNLTATLEILQHCKNLRFLILTLNFHNEVMPTDNHLQFNSLETLIIANCPLTGSIPNWLQSCANLQFLDLSWNLLKGHIPNFFSEMRLLFYLDLSRNMLSEEIPEGLAKLKSLSDQNVTYKKHSQDLNPLTYRTTTRTLQYTHIQGFPPSLDLSSNYLTGSIPAEFGTLKQLHVLNLYNNSLSGNIPETLSDITSLEILDLSNNSLTGTMPPTLAKLSFLSKFSVAFNKLSGNIPTGGQFTTFPSSSFEGNDDLSGYESSLDPSESKGKTRKNLAGTGDGEDSIIGLPFVIGSIIAFVIVVTIGHLSGWLFPKEKANKRIEIAWRRIR</sequence>
<name>A0AAD8IKH7_9APIA</name>
<dbReference type="Pfam" id="PF00560">
    <property type="entry name" value="LRR_1"/>
    <property type="match status" value="3"/>
</dbReference>
<comment type="similarity">
    <text evidence="2">Belongs to the RLP family.</text>
</comment>
<evidence type="ECO:0000256" key="8">
    <source>
        <dbReference type="ARBA" id="ARBA00022989"/>
    </source>
</evidence>
<evidence type="ECO:0000256" key="4">
    <source>
        <dbReference type="ARBA" id="ARBA00022614"/>
    </source>
</evidence>
<keyword evidence="17" id="KW-1185">Reference proteome</keyword>
<evidence type="ECO:0000256" key="2">
    <source>
        <dbReference type="ARBA" id="ARBA00009592"/>
    </source>
</evidence>
<dbReference type="SMART" id="SM00369">
    <property type="entry name" value="LRR_TYP"/>
    <property type="match status" value="8"/>
</dbReference>
<keyword evidence="4" id="KW-0433">Leucine-rich repeat</keyword>
<feature type="region of interest" description="Disordered" evidence="12">
    <location>
        <begin position="635"/>
        <end position="657"/>
    </location>
</feature>
<evidence type="ECO:0000313" key="16">
    <source>
        <dbReference type="EMBL" id="KAK1387201.1"/>
    </source>
</evidence>
<evidence type="ECO:0000259" key="15">
    <source>
        <dbReference type="Pfam" id="PF08263"/>
    </source>
</evidence>
<keyword evidence="6 14" id="KW-0732">Signal</keyword>
<protein>
    <submittedName>
        <fullName evidence="16">Phytosylfokine-alpha receptor</fullName>
    </submittedName>
</protein>
<feature type="chain" id="PRO_5042246380" evidence="14">
    <location>
        <begin position="29"/>
        <end position="710"/>
    </location>
</feature>
<feature type="domain" description="Leucine-rich repeat-containing N-terminal plant-type" evidence="15">
    <location>
        <begin position="37"/>
        <end position="72"/>
    </location>
</feature>
<evidence type="ECO:0000256" key="9">
    <source>
        <dbReference type="ARBA" id="ARBA00023136"/>
    </source>
</evidence>
<dbReference type="InterPro" id="IPR013210">
    <property type="entry name" value="LRR_N_plant-typ"/>
</dbReference>
<gene>
    <name evidence="16" type="ORF">POM88_015379</name>
</gene>
<organism evidence="16 17">
    <name type="scientific">Heracleum sosnowskyi</name>
    <dbReference type="NCBI Taxonomy" id="360622"/>
    <lineage>
        <taxon>Eukaryota</taxon>
        <taxon>Viridiplantae</taxon>
        <taxon>Streptophyta</taxon>
        <taxon>Embryophyta</taxon>
        <taxon>Tracheophyta</taxon>
        <taxon>Spermatophyta</taxon>
        <taxon>Magnoliopsida</taxon>
        <taxon>eudicotyledons</taxon>
        <taxon>Gunneridae</taxon>
        <taxon>Pentapetalae</taxon>
        <taxon>asterids</taxon>
        <taxon>campanulids</taxon>
        <taxon>Apiales</taxon>
        <taxon>Apiaceae</taxon>
        <taxon>Apioideae</taxon>
        <taxon>apioid superclade</taxon>
        <taxon>Tordylieae</taxon>
        <taxon>Tordyliinae</taxon>
        <taxon>Heracleum</taxon>
    </lineage>
</organism>
<dbReference type="Pfam" id="PF13855">
    <property type="entry name" value="LRR_8"/>
    <property type="match status" value="4"/>
</dbReference>
<keyword evidence="7" id="KW-0677">Repeat</keyword>
<evidence type="ECO:0000256" key="13">
    <source>
        <dbReference type="SAM" id="Phobius"/>
    </source>
</evidence>
<dbReference type="GO" id="GO:0006952">
    <property type="term" value="P:defense response"/>
    <property type="evidence" value="ECO:0007669"/>
    <property type="project" value="UniProtKB-ARBA"/>
</dbReference>
<dbReference type="AlphaFoldDB" id="A0AAD8IKH7"/>
<keyword evidence="3" id="KW-1003">Cell membrane</keyword>
<keyword evidence="9 13" id="KW-0472">Membrane</keyword>
<proteinExistence type="inferred from homology"/>
<feature type="transmembrane region" description="Helical" evidence="13">
    <location>
        <begin position="671"/>
        <end position="693"/>
    </location>
</feature>
<dbReference type="Pfam" id="PF08263">
    <property type="entry name" value="LRRNT_2"/>
    <property type="match status" value="1"/>
</dbReference>
<reference evidence="16" key="1">
    <citation type="submission" date="2023-02" db="EMBL/GenBank/DDBJ databases">
        <title>Genome of toxic invasive species Heracleum sosnowskyi carries increased number of genes despite the absence of recent whole-genome duplications.</title>
        <authorList>
            <person name="Schelkunov M."/>
            <person name="Shtratnikova V."/>
            <person name="Makarenko M."/>
            <person name="Klepikova A."/>
            <person name="Omelchenko D."/>
            <person name="Novikova G."/>
            <person name="Obukhova E."/>
            <person name="Bogdanov V."/>
            <person name="Penin A."/>
            <person name="Logacheva M."/>
        </authorList>
    </citation>
    <scope>NUCLEOTIDE SEQUENCE</scope>
    <source>
        <strain evidence="16">Hsosn_3</strain>
        <tissue evidence="16">Leaf</tissue>
    </source>
</reference>